<dbReference type="InterPro" id="IPR038418">
    <property type="entry name" value="6-PTP_synth/QueD_sf"/>
</dbReference>
<dbReference type="EMBL" id="MGDE01000201">
    <property type="protein sequence ID" value="OGL43960.1"/>
    <property type="molecule type" value="Genomic_DNA"/>
</dbReference>
<evidence type="ECO:0000256" key="8">
    <source>
        <dbReference type="PIRNR" id="PIRNR006113"/>
    </source>
</evidence>
<keyword evidence="6 8" id="KW-0456">Lyase</keyword>
<dbReference type="NCBIfam" id="TIGR03367">
    <property type="entry name" value="queuosine_QueD"/>
    <property type="match status" value="1"/>
</dbReference>
<evidence type="ECO:0000256" key="5">
    <source>
        <dbReference type="ARBA" id="ARBA00022833"/>
    </source>
</evidence>
<evidence type="ECO:0000256" key="3">
    <source>
        <dbReference type="ARBA" id="ARBA00018141"/>
    </source>
</evidence>
<comment type="cofactor">
    <cofactor evidence="8 10">
        <name>Zn(2+)</name>
        <dbReference type="ChEBI" id="CHEBI:29105"/>
    </cofactor>
    <text evidence="8 10">Binds 1 zinc ion per subunit.</text>
</comment>
<organism evidence="11 12">
    <name type="scientific">Candidatus Schekmanbacteria bacterium RBG_16_38_10</name>
    <dbReference type="NCBI Taxonomy" id="1817879"/>
    <lineage>
        <taxon>Bacteria</taxon>
        <taxon>Candidatus Schekmaniibacteriota</taxon>
    </lineage>
</organism>
<evidence type="ECO:0000313" key="12">
    <source>
        <dbReference type="Proteomes" id="UP000178797"/>
    </source>
</evidence>
<dbReference type="AlphaFoldDB" id="A0A1F7RRI7"/>
<accession>A0A1F7RRI7</accession>
<gene>
    <name evidence="11" type="ORF">A2W05_08285</name>
</gene>
<dbReference type="InterPro" id="IPR007115">
    <property type="entry name" value="6-PTP_synth/QueD"/>
</dbReference>
<dbReference type="PANTHER" id="PTHR12589:SF7">
    <property type="entry name" value="6-PYRUVOYL TETRAHYDROBIOPTERIN SYNTHASE"/>
    <property type="match status" value="1"/>
</dbReference>
<feature type="binding site" evidence="10">
    <location>
        <position position="27"/>
    </location>
    <ligand>
        <name>Zn(2+)</name>
        <dbReference type="ChEBI" id="CHEBI:29105"/>
    </ligand>
</feature>
<dbReference type="UniPathway" id="UPA00391"/>
<evidence type="ECO:0000256" key="2">
    <source>
        <dbReference type="ARBA" id="ARBA00008900"/>
    </source>
</evidence>
<evidence type="ECO:0000313" key="11">
    <source>
        <dbReference type="EMBL" id="OGL43960.1"/>
    </source>
</evidence>
<reference evidence="11 12" key="1">
    <citation type="journal article" date="2016" name="Nat. Commun.">
        <title>Thousands of microbial genomes shed light on interconnected biogeochemical processes in an aquifer system.</title>
        <authorList>
            <person name="Anantharaman K."/>
            <person name="Brown C.T."/>
            <person name="Hug L.A."/>
            <person name="Sharon I."/>
            <person name="Castelle C.J."/>
            <person name="Probst A.J."/>
            <person name="Thomas B.C."/>
            <person name="Singh A."/>
            <person name="Wilkins M.J."/>
            <person name="Karaoz U."/>
            <person name="Brodie E.L."/>
            <person name="Williams K.H."/>
            <person name="Hubbard S.S."/>
            <person name="Banfield J.F."/>
        </authorList>
    </citation>
    <scope>NUCLEOTIDE SEQUENCE [LARGE SCALE GENOMIC DNA]</scope>
</reference>
<feature type="active site" description="Charge relay system" evidence="9">
    <location>
        <position position="112"/>
    </location>
</feature>
<evidence type="ECO:0000256" key="10">
    <source>
        <dbReference type="PIRSR" id="PIRSR006113-2"/>
    </source>
</evidence>
<evidence type="ECO:0000256" key="9">
    <source>
        <dbReference type="PIRSR" id="PIRSR006113-1"/>
    </source>
</evidence>
<dbReference type="Gene3D" id="3.30.479.10">
    <property type="entry name" value="6-pyruvoyl tetrahydropterin synthase/QueD"/>
    <property type="match status" value="1"/>
</dbReference>
<name>A0A1F7RRI7_9BACT</name>
<evidence type="ECO:0000256" key="6">
    <source>
        <dbReference type="ARBA" id="ARBA00023239"/>
    </source>
</evidence>
<comment type="catalytic activity">
    <reaction evidence="7 8">
        <text>7,8-dihydroneopterin 3'-triphosphate + H2O = 6-carboxy-5,6,7,8-tetrahydropterin + triphosphate + acetaldehyde + 2 H(+)</text>
        <dbReference type="Rhea" id="RHEA:27966"/>
        <dbReference type="ChEBI" id="CHEBI:15343"/>
        <dbReference type="ChEBI" id="CHEBI:15377"/>
        <dbReference type="ChEBI" id="CHEBI:15378"/>
        <dbReference type="ChEBI" id="CHEBI:18036"/>
        <dbReference type="ChEBI" id="CHEBI:58462"/>
        <dbReference type="ChEBI" id="CHEBI:61032"/>
        <dbReference type="EC" id="4.1.2.50"/>
    </reaction>
</comment>
<dbReference type="GO" id="GO:0070497">
    <property type="term" value="F:6-carboxytetrahydropterin synthase activity"/>
    <property type="evidence" value="ECO:0007669"/>
    <property type="project" value="UniProtKB-EC"/>
</dbReference>
<evidence type="ECO:0000256" key="1">
    <source>
        <dbReference type="ARBA" id="ARBA00005061"/>
    </source>
</evidence>
<keyword evidence="8" id="KW-0671">Queuosine biosynthesis</keyword>
<dbReference type="PIRSF" id="PIRSF006113">
    <property type="entry name" value="PTP_synth"/>
    <property type="match status" value="1"/>
</dbReference>
<feature type="active site" description="Proton acceptor" evidence="9">
    <location>
        <position position="23"/>
    </location>
</feature>
<feature type="active site" description="Charge relay system" evidence="9">
    <location>
        <position position="67"/>
    </location>
</feature>
<comment type="similarity">
    <text evidence="2 8">Belongs to the PTPS family. QueD subfamily.</text>
</comment>
<evidence type="ECO:0000256" key="4">
    <source>
        <dbReference type="ARBA" id="ARBA00022723"/>
    </source>
</evidence>
<keyword evidence="4 8" id="KW-0479">Metal-binding</keyword>
<dbReference type="GO" id="GO:0046872">
    <property type="term" value="F:metal ion binding"/>
    <property type="evidence" value="ECO:0007669"/>
    <property type="project" value="UniProtKB-KW"/>
</dbReference>
<feature type="binding site" evidence="10">
    <location>
        <position position="29"/>
    </location>
    <ligand>
        <name>Zn(2+)</name>
        <dbReference type="ChEBI" id="CHEBI:29105"/>
    </ligand>
</feature>
<dbReference type="Proteomes" id="UP000178797">
    <property type="component" value="Unassembled WGS sequence"/>
</dbReference>
<sequence length="124" mass="14163">MFELMITSEFSAAHQLKEYGGKCEALHGHNWRVEVYVKSSVPDKIGMVMDFADIKKAANLILAELDHKNLNEIQPFRDKNPTAENISLWVFNQLLSKINSDNIKLSKVRVWETETSCASYSEES</sequence>
<evidence type="ECO:0000256" key="7">
    <source>
        <dbReference type="ARBA" id="ARBA00048807"/>
    </source>
</evidence>
<dbReference type="Pfam" id="PF01242">
    <property type="entry name" value="PTPS"/>
    <property type="match status" value="1"/>
</dbReference>
<feature type="binding site" evidence="10">
    <location>
        <position position="14"/>
    </location>
    <ligand>
        <name>Zn(2+)</name>
        <dbReference type="ChEBI" id="CHEBI:29105"/>
    </ligand>
</feature>
<comment type="caution">
    <text evidence="11">The sequence shown here is derived from an EMBL/GenBank/DDBJ whole genome shotgun (WGS) entry which is preliminary data.</text>
</comment>
<keyword evidence="5 8" id="KW-0862">Zinc</keyword>
<proteinExistence type="inferred from homology"/>
<comment type="pathway">
    <text evidence="1 8">Purine metabolism; 7-cyano-7-deazaguanine biosynthesis.</text>
</comment>
<dbReference type="PANTHER" id="PTHR12589">
    <property type="entry name" value="PYRUVOYL TETRAHYDROBIOPTERIN SYNTHASE"/>
    <property type="match status" value="1"/>
</dbReference>
<dbReference type="EC" id="4.-.-.-" evidence="8"/>
<dbReference type="GO" id="GO:0008616">
    <property type="term" value="P:tRNA queuosine(34) biosynthetic process"/>
    <property type="evidence" value="ECO:0007669"/>
    <property type="project" value="UniProtKB-KW"/>
</dbReference>
<protein>
    <recommendedName>
        <fullName evidence="3 8">6-carboxy-5,6,7,8-tetrahydropterin synthase</fullName>
        <ecNumber evidence="8">4.-.-.-</ecNumber>
    </recommendedName>
</protein>
<dbReference type="SUPFAM" id="SSF55620">
    <property type="entry name" value="Tetrahydrobiopterin biosynthesis enzymes-like"/>
    <property type="match status" value="1"/>
</dbReference>